<dbReference type="InterPro" id="IPR000119">
    <property type="entry name" value="Hist_DNA-bd"/>
</dbReference>
<organism evidence="3 4">
    <name type="scientific">Sulfitobacter sediminilitoris</name>
    <dbReference type="NCBI Taxonomy" id="2698830"/>
    <lineage>
        <taxon>Bacteria</taxon>
        <taxon>Pseudomonadati</taxon>
        <taxon>Pseudomonadota</taxon>
        <taxon>Alphaproteobacteria</taxon>
        <taxon>Rhodobacterales</taxon>
        <taxon>Roseobacteraceae</taxon>
        <taxon>Sulfitobacter</taxon>
    </lineage>
</organism>
<proteinExistence type="inferred from homology"/>
<reference evidence="3 4" key="1">
    <citation type="submission" date="2020-01" db="EMBL/GenBank/DDBJ databases">
        <title>Sulfitobacter sediminilitoris sp. nov., isolated from a tidal flat.</title>
        <authorList>
            <person name="Park S."/>
            <person name="Yoon J.-H."/>
        </authorList>
    </citation>
    <scope>NUCLEOTIDE SEQUENCE [LARGE SCALE GENOMIC DNA]</scope>
    <source>
        <strain evidence="3 4">JBTF-M27</strain>
    </source>
</reference>
<dbReference type="GO" id="GO:0030527">
    <property type="term" value="F:structural constituent of chromatin"/>
    <property type="evidence" value="ECO:0007669"/>
    <property type="project" value="InterPro"/>
</dbReference>
<dbReference type="Gene3D" id="4.10.520.10">
    <property type="entry name" value="IHF-like DNA-binding proteins"/>
    <property type="match status" value="1"/>
</dbReference>
<dbReference type="Proteomes" id="UP000468591">
    <property type="component" value="Unassembled WGS sequence"/>
</dbReference>
<keyword evidence="2 3" id="KW-0238">DNA-binding</keyword>
<accession>A0A6P0C8B2</accession>
<evidence type="ECO:0000256" key="2">
    <source>
        <dbReference type="ARBA" id="ARBA00023125"/>
    </source>
</evidence>
<dbReference type="SUPFAM" id="SSF47729">
    <property type="entry name" value="IHF-like DNA-binding proteins"/>
    <property type="match status" value="1"/>
</dbReference>
<protein>
    <submittedName>
        <fullName evidence="3">DNA-binding protein</fullName>
    </submittedName>
</protein>
<evidence type="ECO:0000256" key="1">
    <source>
        <dbReference type="ARBA" id="ARBA00010529"/>
    </source>
</evidence>
<dbReference type="Pfam" id="PF00216">
    <property type="entry name" value="Bac_DNA_binding"/>
    <property type="match status" value="1"/>
</dbReference>
<name>A0A6P0C8B2_9RHOB</name>
<dbReference type="InterPro" id="IPR010992">
    <property type="entry name" value="IHF-like_DNA-bd_dom_sf"/>
</dbReference>
<gene>
    <name evidence="3" type="ORF">GV827_06690</name>
</gene>
<sequence>MVTGKAPAPAKAASPTVVDAPQAVILGPVMRKKELIETVVTRSGMKKKDVKPVVETLLAVMGDALSDNRELNLPPFGQLKVRKEKQLRNGRMVVAKIRQTKPPAQTDVLKAVDTDKS</sequence>
<comment type="similarity">
    <text evidence="1">Belongs to the bacterial histone-like protein family.</text>
</comment>
<comment type="caution">
    <text evidence="3">The sequence shown here is derived from an EMBL/GenBank/DDBJ whole genome shotgun (WGS) entry which is preliminary data.</text>
</comment>
<evidence type="ECO:0000313" key="3">
    <source>
        <dbReference type="EMBL" id="NEK22087.1"/>
    </source>
</evidence>
<dbReference type="AlphaFoldDB" id="A0A6P0C8B2"/>
<keyword evidence="4" id="KW-1185">Reference proteome</keyword>
<dbReference type="EMBL" id="JAABNT010000003">
    <property type="protein sequence ID" value="NEK22087.1"/>
    <property type="molecule type" value="Genomic_DNA"/>
</dbReference>
<dbReference type="GO" id="GO:0003677">
    <property type="term" value="F:DNA binding"/>
    <property type="evidence" value="ECO:0007669"/>
    <property type="project" value="UniProtKB-KW"/>
</dbReference>
<evidence type="ECO:0000313" key="4">
    <source>
        <dbReference type="Proteomes" id="UP000468591"/>
    </source>
</evidence>